<comment type="similarity">
    <text evidence="2 12">Belongs to the amiloride-sensitive sodium channel (TC 1.A.6) family.</text>
</comment>
<keyword evidence="4 12" id="KW-0894">Sodium channel</keyword>
<name>A0A6A4VV38_AMPAM</name>
<evidence type="ECO:0000256" key="2">
    <source>
        <dbReference type="ARBA" id="ARBA00007193"/>
    </source>
</evidence>
<gene>
    <name evidence="14" type="ORF">FJT64_007030</name>
</gene>
<dbReference type="EMBL" id="VIIS01001616">
    <property type="protein sequence ID" value="KAF0295474.1"/>
    <property type="molecule type" value="Genomic_DNA"/>
</dbReference>
<keyword evidence="8 12" id="KW-0406">Ion transport</keyword>
<evidence type="ECO:0000256" key="12">
    <source>
        <dbReference type="RuleBase" id="RU000679"/>
    </source>
</evidence>
<evidence type="ECO:0000313" key="15">
    <source>
        <dbReference type="Proteomes" id="UP000440578"/>
    </source>
</evidence>
<evidence type="ECO:0000256" key="8">
    <source>
        <dbReference type="ARBA" id="ARBA00023065"/>
    </source>
</evidence>
<comment type="caution">
    <text evidence="14">The sequence shown here is derived from an EMBL/GenBank/DDBJ whole genome shotgun (WGS) entry which is preliminary data.</text>
</comment>
<evidence type="ECO:0000256" key="9">
    <source>
        <dbReference type="ARBA" id="ARBA00023136"/>
    </source>
</evidence>
<evidence type="ECO:0000256" key="7">
    <source>
        <dbReference type="ARBA" id="ARBA00023053"/>
    </source>
</evidence>
<reference evidence="14 15" key="1">
    <citation type="submission" date="2019-07" db="EMBL/GenBank/DDBJ databases">
        <title>Draft genome assembly of a fouling barnacle, Amphibalanus amphitrite (Darwin, 1854): The first reference genome for Thecostraca.</title>
        <authorList>
            <person name="Kim W."/>
        </authorList>
    </citation>
    <scope>NUCLEOTIDE SEQUENCE [LARGE SCALE GENOMIC DNA]</scope>
    <source>
        <strain evidence="14">SNU_AA5</strain>
        <tissue evidence="14">Soma without cirri and trophi</tissue>
    </source>
</reference>
<keyword evidence="9 13" id="KW-0472">Membrane</keyword>
<keyword evidence="3 12" id="KW-0813">Transport</keyword>
<evidence type="ECO:0000256" key="4">
    <source>
        <dbReference type="ARBA" id="ARBA00022461"/>
    </source>
</evidence>
<organism evidence="14 15">
    <name type="scientific">Amphibalanus amphitrite</name>
    <name type="common">Striped barnacle</name>
    <name type="synonym">Balanus amphitrite</name>
    <dbReference type="NCBI Taxonomy" id="1232801"/>
    <lineage>
        <taxon>Eukaryota</taxon>
        <taxon>Metazoa</taxon>
        <taxon>Ecdysozoa</taxon>
        <taxon>Arthropoda</taxon>
        <taxon>Crustacea</taxon>
        <taxon>Multicrustacea</taxon>
        <taxon>Cirripedia</taxon>
        <taxon>Thoracica</taxon>
        <taxon>Thoracicalcarea</taxon>
        <taxon>Balanomorpha</taxon>
        <taxon>Balanoidea</taxon>
        <taxon>Balanidae</taxon>
        <taxon>Amphibalaninae</taxon>
        <taxon>Amphibalanus</taxon>
    </lineage>
</organism>
<keyword evidence="7" id="KW-0915">Sodium</keyword>
<keyword evidence="11 12" id="KW-0407">Ion channel</keyword>
<sequence length="125" mass="14025">MLERACRAVYALAELLCVIGLLVLCVLKVQHFLSHPVSTTVSYQPSRPPAITVCHQLVDEQAVFVAEQEFKCYRYNCKRGGGNDDEIGNRDGVVGNYRNGLRARLDDNRRGQRYADTGTNVLPNR</sequence>
<evidence type="ECO:0000313" key="14">
    <source>
        <dbReference type="EMBL" id="KAF0295474.1"/>
    </source>
</evidence>
<protein>
    <submittedName>
        <fullName evidence="14">Uncharacterized protein</fullName>
    </submittedName>
</protein>
<keyword evidence="5 12" id="KW-0812">Transmembrane</keyword>
<dbReference type="GO" id="GO:0005272">
    <property type="term" value="F:sodium channel activity"/>
    <property type="evidence" value="ECO:0007669"/>
    <property type="project" value="UniProtKB-KW"/>
</dbReference>
<keyword evidence="6 13" id="KW-1133">Transmembrane helix</keyword>
<dbReference type="InterPro" id="IPR001873">
    <property type="entry name" value="ENaC"/>
</dbReference>
<evidence type="ECO:0000256" key="6">
    <source>
        <dbReference type="ARBA" id="ARBA00022989"/>
    </source>
</evidence>
<proteinExistence type="inferred from homology"/>
<evidence type="ECO:0000256" key="11">
    <source>
        <dbReference type="ARBA" id="ARBA00023303"/>
    </source>
</evidence>
<accession>A0A6A4VV38</accession>
<keyword evidence="10 12" id="KW-0739">Sodium transport</keyword>
<evidence type="ECO:0000256" key="1">
    <source>
        <dbReference type="ARBA" id="ARBA00004141"/>
    </source>
</evidence>
<evidence type="ECO:0000256" key="10">
    <source>
        <dbReference type="ARBA" id="ARBA00023201"/>
    </source>
</evidence>
<feature type="transmembrane region" description="Helical" evidence="13">
    <location>
        <begin position="12"/>
        <end position="33"/>
    </location>
</feature>
<keyword evidence="15" id="KW-1185">Reference proteome</keyword>
<dbReference type="OrthoDB" id="6628406at2759"/>
<comment type="subcellular location">
    <subcellularLocation>
        <location evidence="1">Membrane</location>
        <topology evidence="1">Multi-pass membrane protein</topology>
    </subcellularLocation>
</comment>
<dbReference type="Pfam" id="PF00858">
    <property type="entry name" value="ASC"/>
    <property type="match status" value="1"/>
</dbReference>
<dbReference type="AlphaFoldDB" id="A0A6A4VV38"/>
<dbReference type="Proteomes" id="UP000440578">
    <property type="component" value="Unassembled WGS sequence"/>
</dbReference>
<dbReference type="GO" id="GO:0016020">
    <property type="term" value="C:membrane"/>
    <property type="evidence" value="ECO:0007669"/>
    <property type="project" value="UniProtKB-SubCell"/>
</dbReference>
<evidence type="ECO:0000256" key="13">
    <source>
        <dbReference type="SAM" id="Phobius"/>
    </source>
</evidence>
<evidence type="ECO:0000256" key="3">
    <source>
        <dbReference type="ARBA" id="ARBA00022448"/>
    </source>
</evidence>
<evidence type="ECO:0000256" key="5">
    <source>
        <dbReference type="ARBA" id="ARBA00022692"/>
    </source>
</evidence>